<evidence type="ECO:0000256" key="2">
    <source>
        <dbReference type="SAM" id="Phobius"/>
    </source>
</evidence>
<keyword evidence="4" id="KW-1185">Reference proteome</keyword>
<comment type="caution">
    <text evidence="3">The sequence shown here is derived from an EMBL/GenBank/DDBJ whole genome shotgun (WGS) entry which is preliminary data.</text>
</comment>
<keyword evidence="2" id="KW-0812">Transmembrane</keyword>
<sequence length="284" mass="30608">MAFWANESWIAASATHQYVSGFDPKNLSDGAYKLTLGGEAIVSSGYSESGSEDAYREICQGGVLKLLPGQFAYLITEEKVFLTTDIIGFINAATGVKLKGLVNISGFHVDAGYEGKLIFTVFNAGPTPISIFRGQPLFRFWISDFRGTGSSIKTGYDSIPRDWADRLHGTYPSPFALSARIIELEKSVGKLEGQKNQFLIYAFIIGIFLFPFVAGLYASVFAPWFGATVSERILDTVFKRTPTSGSPLAKEPQEAKPPPAASDQPATKTPPAANTPSTGAKPGE</sequence>
<proteinExistence type="predicted"/>
<evidence type="ECO:0000256" key="1">
    <source>
        <dbReference type="SAM" id="MobiDB-lite"/>
    </source>
</evidence>
<keyword evidence="2" id="KW-1133">Transmembrane helix</keyword>
<dbReference type="Pfam" id="PF22769">
    <property type="entry name" value="DCD"/>
    <property type="match status" value="1"/>
</dbReference>
<feature type="region of interest" description="Disordered" evidence="1">
    <location>
        <begin position="243"/>
        <end position="284"/>
    </location>
</feature>
<protein>
    <recommendedName>
        <fullName evidence="5">Deoxycytidine triphosphate deaminase</fullName>
    </recommendedName>
</protein>
<dbReference type="EMBL" id="JBHTND010000036">
    <property type="protein sequence ID" value="MFD1303715.1"/>
    <property type="molecule type" value="Genomic_DNA"/>
</dbReference>
<dbReference type="InterPro" id="IPR036157">
    <property type="entry name" value="dUTPase-like_sf"/>
</dbReference>
<evidence type="ECO:0000313" key="4">
    <source>
        <dbReference type="Proteomes" id="UP001597176"/>
    </source>
</evidence>
<reference evidence="4" key="1">
    <citation type="journal article" date="2019" name="Int. J. Syst. Evol. Microbiol.">
        <title>The Global Catalogue of Microorganisms (GCM) 10K type strain sequencing project: providing services to taxonomists for standard genome sequencing and annotation.</title>
        <authorList>
            <consortium name="The Broad Institute Genomics Platform"/>
            <consortium name="The Broad Institute Genome Sequencing Center for Infectious Disease"/>
            <person name="Wu L."/>
            <person name="Ma J."/>
        </authorList>
    </citation>
    <scope>NUCLEOTIDE SEQUENCE [LARGE SCALE GENOMIC DNA]</scope>
    <source>
        <strain evidence="4">CCUG 56108</strain>
    </source>
</reference>
<dbReference type="Proteomes" id="UP001597176">
    <property type="component" value="Unassembled WGS sequence"/>
</dbReference>
<dbReference type="SUPFAM" id="SSF51283">
    <property type="entry name" value="dUTPase-like"/>
    <property type="match status" value="1"/>
</dbReference>
<keyword evidence="2" id="KW-0472">Membrane</keyword>
<name>A0ABW3X4I0_9HYPH</name>
<feature type="transmembrane region" description="Helical" evidence="2">
    <location>
        <begin position="198"/>
        <end position="225"/>
    </location>
</feature>
<organism evidence="3 4">
    <name type="scientific">Methylobacterium marchantiae</name>
    <dbReference type="NCBI Taxonomy" id="600331"/>
    <lineage>
        <taxon>Bacteria</taxon>
        <taxon>Pseudomonadati</taxon>
        <taxon>Pseudomonadota</taxon>
        <taxon>Alphaproteobacteria</taxon>
        <taxon>Hyphomicrobiales</taxon>
        <taxon>Methylobacteriaceae</taxon>
        <taxon>Methylobacterium</taxon>
    </lineage>
</organism>
<evidence type="ECO:0000313" key="3">
    <source>
        <dbReference type="EMBL" id="MFD1303715.1"/>
    </source>
</evidence>
<feature type="compositionally biased region" description="Low complexity" evidence="1">
    <location>
        <begin position="265"/>
        <end position="278"/>
    </location>
</feature>
<gene>
    <name evidence="3" type="ORF">ACFQ4G_19285</name>
</gene>
<dbReference type="RefSeq" id="WP_238205050.1">
    <property type="nucleotide sequence ID" value="NZ_JBHTND010000036.1"/>
</dbReference>
<accession>A0ABW3X4I0</accession>
<evidence type="ECO:0008006" key="5">
    <source>
        <dbReference type="Google" id="ProtNLM"/>
    </source>
</evidence>
<dbReference type="Gene3D" id="2.70.40.10">
    <property type="match status" value="1"/>
</dbReference>
<dbReference type="InterPro" id="IPR011962">
    <property type="entry name" value="dCTP_deaminase"/>
</dbReference>